<name>A0ABU8VK69_9BURK</name>
<keyword evidence="2" id="KW-0732">Signal</keyword>
<feature type="signal peptide" evidence="2">
    <location>
        <begin position="1"/>
        <end position="24"/>
    </location>
</feature>
<evidence type="ECO:0000256" key="2">
    <source>
        <dbReference type="SAM" id="SignalP"/>
    </source>
</evidence>
<sequence length="131" mass="14053">MHRSEGIRWLAAAAAALVTMAADARPMDFYNGIRDQPITRFSKADVAVMTRTINKALDGEDGVTTKWESGASASGSVTPSKDPKGRPDCKLARVENRHGSLQNAGDYIFCRNKSTAKGASPWQVVGPWSGS</sequence>
<dbReference type="Proteomes" id="UP001365846">
    <property type="component" value="Unassembled WGS sequence"/>
</dbReference>
<gene>
    <name evidence="3" type="ORF">WKW77_22905</name>
</gene>
<evidence type="ECO:0000313" key="4">
    <source>
        <dbReference type="Proteomes" id="UP001365846"/>
    </source>
</evidence>
<dbReference type="EMBL" id="JBBKZU010000010">
    <property type="protein sequence ID" value="MEJ8813955.1"/>
    <property type="molecule type" value="Genomic_DNA"/>
</dbReference>
<dbReference type="RefSeq" id="WP_340359174.1">
    <property type="nucleotide sequence ID" value="NZ_JBBKZU010000010.1"/>
</dbReference>
<proteinExistence type="predicted"/>
<evidence type="ECO:0000256" key="1">
    <source>
        <dbReference type="SAM" id="MobiDB-lite"/>
    </source>
</evidence>
<evidence type="ECO:0008006" key="5">
    <source>
        <dbReference type="Google" id="ProtNLM"/>
    </source>
</evidence>
<organism evidence="3 4">
    <name type="scientific">Variovorax ureilyticus</name>
    <dbReference type="NCBI Taxonomy" id="1836198"/>
    <lineage>
        <taxon>Bacteria</taxon>
        <taxon>Pseudomonadati</taxon>
        <taxon>Pseudomonadota</taxon>
        <taxon>Betaproteobacteria</taxon>
        <taxon>Burkholderiales</taxon>
        <taxon>Comamonadaceae</taxon>
        <taxon>Variovorax</taxon>
    </lineage>
</organism>
<evidence type="ECO:0000313" key="3">
    <source>
        <dbReference type="EMBL" id="MEJ8813955.1"/>
    </source>
</evidence>
<feature type="region of interest" description="Disordered" evidence="1">
    <location>
        <begin position="62"/>
        <end position="88"/>
    </location>
</feature>
<reference evidence="3 4" key="1">
    <citation type="submission" date="2024-03" db="EMBL/GenBank/DDBJ databases">
        <title>Novel species of the genus Variovorax.</title>
        <authorList>
            <person name="Liu Q."/>
            <person name="Xin Y.-H."/>
        </authorList>
    </citation>
    <scope>NUCLEOTIDE SEQUENCE [LARGE SCALE GENOMIC DNA]</scope>
    <source>
        <strain evidence="3 4">KACC 18899</strain>
    </source>
</reference>
<comment type="caution">
    <text evidence="3">The sequence shown here is derived from an EMBL/GenBank/DDBJ whole genome shotgun (WGS) entry which is preliminary data.</text>
</comment>
<feature type="chain" id="PRO_5045217794" description="Surface antigen domain-containing protein" evidence="2">
    <location>
        <begin position="25"/>
        <end position="131"/>
    </location>
</feature>
<protein>
    <recommendedName>
        <fullName evidence="5">Surface antigen domain-containing protein</fullName>
    </recommendedName>
</protein>
<accession>A0ABU8VK69</accession>
<keyword evidence="4" id="KW-1185">Reference proteome</keyword>